<feature type="compositionally biased region" description="Polar residues" evidence="1">
    <location>
        <begin position="1"/>
        <end position="18"/>
    </location>
</feature>
<comment type="caution">
    <text evidence="2">The sequence shown here is derived from an EMBL/GenBank/DDBJ whole genome shotgun (WGS) entry which is preliminary data.</text>
</comment>
<dbReference type="InterPro" id="IPR042337">
    <property type="entry name" value="GSE1"/>
</dbReference>
<dbReference type="PANTHER" id="PTHR17608:SF4">
    <property type="entry name" value="GENETIC SUPPRESSOR ELEMENT 1"/>
    <property type="match status" value="1"/>
</dbReference>
<protein>
    <submittedName>
        <fullName evidence="2">Uncharacterized protein</fullName>
    </submittedName>
</protein>
<dbReference type="AlphaFoldDB" id="A0ABD0P379"/>
<dbReference type="Proteomes" id="UP001529510">
    <property type="component" value="Unassembled WGS sequence"/>
</dbReference>
<accession>A0ABD0P379</accession>
<sequence length="65" mass="6680">SESSPVSSPATNHSSPVSTPKRGPMGPVIVPPGGHSVPSTPPVVTIAPTKTVNGLWRSESRPVRE</sequence>
<evidence type="ECO:0000256" key="1">
    <source>
        <dbReference type="SAM" id="MobiDB-lite"/>
    </source>
</evidence>
<feature type="non-terminal residue" evidence="2">
    <location>
        <position position="1"/>
    </location>
</feature>
<evidence type="ECO:0000313" key="2">
    <source>
        <dbReference type="EMBL" id="KAL0168542.1"/>
    </source>
</evidence>
<dbReference type="PANTHER" id="PTHR17608">
    <property type="entry name" value="GENETIC SUPPRESSOR ELEMENT 1"/>
    <property type="match status" value="1"/>
</dbReference>
<keyword evidence="3" id="KW-1185">Reference proteome</keyword>
<reference evidence="2 3" key="1">
    <citation type="submission" date="2024-05" db="EMBL/GenBank/DDBJ databases">
        <title>Genome sequencing and assembly of Indian major carp, Cirrhinus mrigala (Hamilton, 1822).</title>
        <authorList>
            <person name="Mohindra V."/>
            <person name="Chowdhury L.M."/>
            <person name="Lal K."/>
            <person name="Jena J.K."/>
        </authorList>
    </citation>
    <scope>NUCLEOTIDE SEQUENCE [LARGE SCALE GENOMIC DNA]</scope>
    <source>
        <strain evidence="2">CM1030</strain>
        <tissue evidence="2">Blood</tissue>
    </source>
</reference>
<gene>
    <name evidence="2" type="ORF">M9458_036764</name>
</gene>
<organism evidence="2 3">
    <name type="scientific">Cirrhinus mrigala</name>
    <name type="common">Mrigala</name>
    <dbReference type="NCBI Taxonomy" id="683832"/>
    <lineage>
        <taxon>Eukaryota</taxon>
        <taxon>Metazoa</taxon>
        <taxon>Chordata</taxon>
        <taxon>Craniata</taxon>
        <taxon>Vertebrata</taxon>
        <taxon>Euteleostomi</taxon>
        <taxon>Actinopterygii</taxon>
        <taxon>Neopterygii</taxon>
        <taxon>Teleostei</taxon>
        <taxon>Ostariophysi</taxon>
        <taxon>Cypriniformes</taxon>
        <taxon>Cyprinidae</taxon>
        <taxon>Labeoninae</taxon>
        <taxon>Labeonini</taxon>
        <taxon>Cirrhinus</taxon>
    </lineage>
</organism>
<proteinExistence type="predicted"/>
<name>A0ABD0P379_CIRMR</name>
<evidence type="ECO:0000313" key="3">
    <source>
        <dbReference type="Proteomes" id="UP001529510"/>
    </source>
</evidence>
<feature type="non-terminal residue" evidence="2">
    <location>
        <position position="65"/>
    </location>
</feature>
<dbReference type="EMBL" id="JAMKFB020000018">
    <property type="protein sequence ID" value="KAL0168542.1"/>
    <property type="molecule type" value="Genomic_DNA"/>
</dbReference>
<feature type="compositionally biased region" description="Low complexity" evidence="1">
    <location>
        <begin position="23"/>
        <end position="34"/>
    </location>
</feature>
<feature type="region of interest" description="Disordered" evidence="1">
    <location>
        <begin position="1"/>
        <end position="65"/>
    </location>
</feature>